<evidence type="ECO:0000256" key="4">
    <source>
        <dbReference type="ARBA" id="ARBA00022989"/>
    </source>
</evidence>
<accession>A0A418WH88</accession>
<dbReference type="Pfam" id="PF00510">
    <property type="entry name" value="COX3"/>
    <property type="match status" value="1"/>
</dbReference>
<dbReference type="Gene3D" id="1.20.120.80">
    <property type="entry name" value="Cytochrome c oxidase, subunit III, four-helix bundle"/>
    <property type="match status" value="1"/>
</dbReference>
<evidence type="ECO:0000259" key="8">
    <source>
        <dbReference type="PROSITE" id="PS50253"/>
    </source>
</evidence>
<feature type="transmembrane region" description="Helical" evidence="7">
    <location>
        <begin position="20"/>
        <end position="38"/>
    </location>
</feature>
<comment type="caution">
    <text evidence="9">The sequence shown here is derived from an EMBL/GenBank/DDBJ whole genome shotgun (WGS) entry which is preliminary data.</text>
</comment>
<evidence type="ECO:0000256" key="3">
    <source>
        <dbReference type="ARBA" id="ARBA00022692"/>
    </source>
</evidence>
<feature type="transmembrane region" description="Helical" evidence="7">
    <location>
        <begin position="90"/>
        <end position="109"/>
    </location>
</feature>
<evidence type="ECO:0000256" key="7">
    <source>
        <dbReference type="SAM" id="Phobius"/>
    </source>
</evidence>
<dbReference type="InterPro" id="IPR035973">
    <property type="entry name" value="Cyt_c_oxidase_su3-like_sf"/>
</dbReference>
<comment type="subcellular location">
    <subcellularLocation>
        <location evidence="6">Cell membrane</location>
        <topology evidence="6">Multi-pass membrane protein</topology>
    </subcellularLocation>
    <subcellularLocation>
        <location evidence="1">Membrane</location>
        <topology evidence="1">Multi-pass membrane protein</topology>
    </subcellularLocation>
</comment>
<dbReference type="PROSITE" id="PS50253">
    <property type="entry name" value="COX3"/>
    <property type="match status" value="1"/>
</dbReference>
<evidence type="ECO:0000256" key="1">
    <source>
        <dbReference type="ARBA" id="ARBA00004141"/>
    </source>
</evidence>
<dbReference type="PANTHER" id="PTHR11403:SF6">
    <property type="entry name" value="NITRIC OXIDE REDUCTASE SUBUNIT E"/>
    <property type="match status" value="1"/>
</dbReference>
<sequence>MPRGRMQAAAAHIPGEPGIWLFIGGDIVLFSVLFVTFLDYRAADPVLFGAGRGHLNQLLGLLNTLLMLTSSWFVASGVEAARRRMAGVPQFCFGVALSCGAGFGVVKYFEYAAKVSAGITPTTDDFFMFYFVYTGIHMIHVLIGMAVLWALIGYTRSRPIEAVNVQHLETGASFWHLVDLLWIVLFALLYLAA</sequence>
<dbReference type="InterPro" id="IPR000298">
    <property type="entry name" value="Cyt_c_oxidase-like_su3"/>
</dbReference>
<dbReference type="InterPro" id="IPR013833">
    <property type="entry name" value="Cyt_c_oxidase_su3_a-hlx"/>
</dbReference>
<gene>
    <name evidence="9" type="ORF">D3874_22530</name>
</gene>
<evidence type="ECO:0000256" key="5">
    <source>
        <dbReference type="ARBA" id="ARBA00023136"/>
    </source>
</evidence>
<reference evidence="9 10" key="1">
    <citation type="submission" date="2018-09" db="EMBL/GenBank/DDBJ databases">
        <authorList>
            <person name="Zhu H."/>
        </authorList>
    </citation>
    <scope>NUCLEOTIDE SEQUENCE [LARGE SCALE GENOMIC DNA]</scope>
    <source>
        <strain evidence="9 10">K1W22B-8</strain>
    </source>
</reference>
<dbReference type="GO" id="GO:0019646">
    <property type="term" value="P:aerobic electron transport chain"/>
    <property type="evidence" value="ECO:0007669"/>
    <property type="project" value="InterPro"/>
</dbReference>
<keyword evidence="4 7" id="KW-1133">Transmembrane helix</keyword>
<dbReference type="PANTHER" id="PTHR11403">
    <property type="entry name" value="CYTOCHROME C OXIDASE SUBUNIT III"/>
    <property type="match status" value="1"/>
</dbReference>
<dbReference type="EMBL" id="QYUK01000011">
    <property type="protein sequence ID" value="RJF89406.1"/>
    <property type="molecule type" value="Genomic_DNA"/>
</dbReference>
<protein>
    <submittedName>
        <fullName evidence="9">Cytochrome c oxidase subunit 3 family protein</fullName>
    </submittedName>
</protein>
<feature type="transmembrane region" description="Helical" evidence="7">
    <location>
        <begin position="129"/>
        <end position="152"/>
    </location>
</feature>
<feature type="transmembrane region" description="Helical" evidence="7">
    <location>
        <begin position="173"/>
        <end position="192"/>
    </location>
</feature>
<keyword evidence="5 7" id="KW-0472">Membrane</keyword>
<keyword evidence="3 6" id="KW-0812">Transmembrane</keyword>
<keyword evidence="10" id="KW-1185">Reference proteome</keyword>
<dbReference type="RefSeq" id="WP_119781203.1">
    <property type="nucleotide sequence ID" value="NZ_QYUK01000011.1"/>
</dbReference>
<evidence type="ECO:0000313" key="10">
    <source>
        <dbReference type="Proteomes" id="UP000284605"/>
    </source>
</evidence>
<dbReference type="GO" id="GO:0005886">
    <property type="term" value="C:plasma membrane"/>
    <property type="evidence" value="ECO:0007669"/>
    <property type="project" value="UniProtKB-SubCell"/>
</dbReference>
<evidence type="ECO:0000256" key="6">
    <source>
        <dbReference type="RuleBase" id="RU003376"/>
    </source>
</evidence>
<comment type="similarity">
    <text evidence="2 6">Belongs to the cytochrome c oxidase subunit 3 family.</text>
</comment>
<feature type="transmembrane region" description="Helical" evidence="7">
    <location>
        <begin position="58"/>
        <end position="78"/>
    </location>
</feature>
<dbReference type="InterPro" id="IPR024791">
    <property type="entry name" value="Cyt_c/ubiquinol_Oxase_su3"/>
</dbReference>
<dbReference type="SUPFAM" id="SSF81452">
    <property type="entry name" value="Cytochrome c oxidase subunit III-like"/>
    <property type="match status" value="1"/>
</dbReference>
<dbReference type="AlphaFoldDB" id="A0A418WH88"/>
<organism evidence="9 10">
    <name type="scientific">Oleomonas cavernae</name>
    <dbReference type="NCBI Taxonomy" id="2320859"/>
    <lineage>
        <taxon>Bacteria</taxon>
        <taxon>Pseudomonadati</taxon>
        <taxon>Pseudomonadota</taxon>
        <taxon>Alphaproteobacteria</taxon>
        <taxon>Acetobacterales</taxon>
        <taxon>Acetobacteraceae</taxon>
        <taxon>Oleomonas</taxon>
    </lineage>
</organism>
<evidence type="ECO:0000256" key="2">
    <source>
        <dbReference type="ARBA" id="ARBA00010581"/>
    </source>
</evidence>
<dbReference type="GO" id="GO:0004129">
    <property type="term" value="F:cytochrome-c oxidase activity"/>
    <property type="evidence" value="ECO:0007669"/>
    <property type="project" value="InterPro"/>
</dbReference>
<proteinExistence type="inferred from homology"/>
<dbReference type="Proteomes" id="UP000284605">
    <property type="component" value="Unassembled WGS sequence"/>
</dbReference>
<feature type="domain" description="Heme-copper oxidase subunit III family profile" evidence="8">
    <location>
        <begin position="18"/>
        <end position="193"/>
    </location>
</feature>
<evidence type="ECO:0000313" key="9">
    <source>
        <dbReference type="EMBL" id="RJF89406.1"/>
    </source>
</evidence>
<name>A0A418WH88_9PROT</name>